<feature type="coiled-coil region" evidence="1">
    <location>
        <begin position="64"/>
        <end position="140"/>
    </location>
</feature>
<dbReference type="Gene3D" id="1.10.287.1490">
    <property type="match status" value="1"/>
</dbReference>
<keyword evidence="3" id="KW-1185">Reference proteome</keyword>
<accession>A0A6B9FBB3</accession>
<protein>
    <recommendedName>
        <fullName evidence="4">CopG family transcriptional regulator</fullName>
    </recommendedName>
</protein>
<dbReference type="GeneID" id="99243682"/>
<dbReference type="AlphaFoldDB" id="A0A6B9FBB3"/>
<dbReference type="OrthoDB" id="178000at2157"/>
<sequence length="288" mass="31464">MAGEQSETFPDELRDWIERKAAERDATPETILARAVTIYRALDAEADADTPLASDPLDVDPERVAELSDRIADLDDRVAAVEDDLDTKIQDVRERVIQVKRETDAKASRDHGHPGLDERIDAARRTAETTEDRVENLDQRLDRGFENYEEILEHLTDVTDDLDRKVTRLAGAVVDVRSELQRVTAAEHDRTAVDELRTAANRHGARTAACADCGATVDLGLLSRPRCPHCEATYVDFEPATGFFASATLATGDRPALTDGTDDRAVPDDAADLLESDADAGDGGVDGD</sequence>
<evidence type="ECO:0000313" key="2">
    <source>
        <dbReference type="EMBL" id="QGX95974.1"/>
    </source>
</evidence>
<dbReference type="KEGG" id="hra:EI982_14875"/>
<proteinExistence type="predicted"/>
<name>A0A6B9FBB3_9EURY</name>
<dbReference type="RefSeq" id="WP_157690434.1">
    <property type="nucleotide sequence ID" value="NZ_CP034345.1"/>
</dbReference>
<dbReference type="EMBL" id="CP034345">
    <property type="protein sequence ID" value="QGX95974.1"/>
    <property type="molecule type" value="Genomic_DNA"/>
</dbReference>
<evidence type="ECO:0000256" key="1">
    <source>
        <dbReference type="SAM" id="Coils"/>
    </source>
</evidence>
<reference evidence="2 3" key="1">
    <citation type="submission" date="2018-12" db="EMBL/GenBank/DDBJ databases">
        <title>Complete genome sequence of Haloplanus rallus MBLA0036.</title>
        <authorList>
            <person name="Nam Y.-d."/>
            <person name="Kang J."/>
            <person name="Chung W.-H."/>
            <person name="Park Y.S."/>
        </authorList>
    </citation>
    <scope>NUCLEOTIDE SEQUENCE [LARGE SCALE GENOMIC DNA]</scope>
    <source>
        <strain evidence="2 3">MBLA0036</strain>
    </source>
</reference>
<keyword evidence="1" id="KW-0175">Coiled coil</keyword>
<evidence type="ECO:0000313" key="3">
    <source>
        <dbReference type="Proteomes" id="UP000428325"/>
    </source>
</evidence>
<evidence type="ECO:0008006" key="4">
    <source>
        <dbReference type="Google" id="ProtNLM"/>
    </source>
</evidence>
<organism evidence="2 3">
    <name type="scientific">Haloplanus rallus</name>
    <dbReference type="NCBI Taxonomy" id="1816183"/>
    <lineage>
        <taxon>Archaea</taxon>
        <taxon>Methanobacteriati</taxon>
        <taxon>Methanobacteriota</taxon>
        <taxon>Stenosarchaea group</taxon>
        <taxon>Halobacteria</taxon>
        <taxon>Halobacteriales</taxon>
        <taxon>Haloferacaceae</taxon>
        <taxon>Haloplanus</taxon>
    </lineage>
</organism>
<dbReference type="Proteomes" id="UP000428325">
    <property type="component" value="Chromosome"/>
</dbReference>
<gene>
    <name evidence="2" type="ORF">EI982_14875</name>
</gene>